<comment type="similarity">
    <text evidence="18">Belongs to the NnrE/AIBP family.</text>
</comment>
<dbReference type="InterPro" id="IPR036652">
    <property type="entry name" value="YjeF_N_dom_sf"/>
</dbReference>
<dbReference type="HAMAP" id="MF_01966">
    <property type="entry name" value="NADHX_epimerase"/>
    <property type="match status" value="1"/>
</dbReference>
<keyword evidence="5 18" id="KW-0479">Metal-binding</keyword>
<feature type="domain" description="YjeF N-terminal" evidence="21">
    <location>
        <begin position="9"/>
        <end position="215"/>
    </location>
</feature>
<feature type="binding site" evidence="18">
    <location>
        <position position="140"/>
    </location>
    <ligand>
        <name>(6S)-NADPHX</name>
        <dbReference type="ChEBI" id="CHEBI:64076"/>
    </ligand>
</feature>
<comment type="catalytic activity">
    <reaction evidence="2 18 19">
        <text>(6R)-NADPHX = (6S)-NADPHX</text>
        <dbReference type="Rhea" id="RHEA:32227"/>
        <dbReference type="ChEBI" id="CHEBI:64076"/>
        <dbReference type="ChEBI" id="CHEBI:64077"/>
        <dbReference type="EC" id="5.1.99.6"/>
    </reaction>
</comment>
<evidence type="ECO:0000256" key="1">
    <source>
        <dbReference type="ARBA" id="ARBA00000013"/>
    </source>
</evidence>
<comment type="caution">
    <text evidence="22">The sequence shown here is derived from an EMBL/GenBank/DDBJ whole genome shotgun (WGS) entry which is preliminary data.</text>
</comment>
<organism evidence="22 23">
    <name type="scientific">Pontibacillus salicampi</name>
    <dbReference type="NCBI Taxonomy" id="1449801"/>
    <lineage>
        <taxon>Bacteria</taxon>
        <taxon>Bacillati</taxon>
        <taxon>Bacillota</taxon>
        <taxon>Bacilli</taxon>
        <taxon>Bacillales</taxon>
        <taxon>Bacillaceae</taxon>
        <taxon>Pontibacillus</taxon>
    </lineage>
</organism>
<dbReference type="EC" id="5.1.99.6" evidence="19"/>
<evidence type="ECO:0000256" key="13">
    <source>
        <dbReference type="ARBA" id="ARBA00023268"/>
    </source>
</evidence>
<dbReference type="PANTHER" id="PTHR12592:SF0">
    <property type="entry name" value="ATP-DEPENDENT (S)-NAD(P)H-HYDRATE DEHYDRATASE"/>
    <property type="match status" value="1"/>
</dbReference>
<evidence type="ECO:0000256" key="19">
    <source>
        <dbReference type="PIRNR" id="PIRNR017184"/>
    </source>
</evidence>
<feature type="binding site" evidence="18">
    <location>
        <position position="58"/>
    </location>
    <ligand>
        <name>K(+)</name>
        <dbReference type="ChEBI" id="CHEBI:29103"/>
    </ligand>
</feature>
<sequence length="505" mass="54506">MFVVTAKEMYDTDRYAMERVGLEGKMLMENAGRAIAREMEASLAENDNIMILVGKGNNGGDGFVIARTLLERGYAVEVLQCAETSDIRGDAAFHREVLLNMGYSISEYEGQDVESLLQDKDVVIDALLGIGIKGAIRPPYDYLITLINQYQGKVLSVDLPSGIPADEGYEVHQAVEADQTIVVQFPKVSSFLQHTAAFYGDWTTVDIGLPSNVIQSGENQKKVWGRRDVVRTLPSRSSFSHKGTHGKGLVIGGAVAMPGSIAMTSRAALRAGAGLLTIATVQENVTALAANVVEATYHTLPSQHGHIRSLGELDFSYDGIAIGMGMGRHEQAPTIMKEALLQTEGTLLIDADGLYALKQVLPSLSDREGTTVLTPHPGEMAHLLGITVPELLQRPFSYAQSFATEHDVYVVLKGAFTLITNPKGDQWINPTGNAGLAKGGTGDVLSGILLSMLMQPQTVEEALCNGVWIHGYTADILIEQKHSSYDLLASDVIDGLPATYRNIFS</sequence>
<feature type="binding site" evidence="18">
    <location>
        <begin position="57"/>
        <end position="61"/>
    </location>
    <ligand>
        <name>(6S)-NADPHX</name>
        <dbReference type="ChEBI" id="CHEBI:64076"/>
    </ligand>
</feature>
<protein>
    <recommendedName>
        <fullName evidence="19">Bifunctional NAD(P)H-hydrate repair enzyme</fullName>
    </recommendedName>
    <alternativeName>
        <fullName evidence="19">Nicotinamide nucleotide repair protein</fullName>
    </alternativeName>
    <domain>
        <recommendedName>
            <fullName evidence="19">ADP-dependent (S)-NAD(P)H-hydrate dehydratase</fullName>
            <ecNumber evidence="19">4.2.1.136</ecNumber>
        </recommendedName>
        <alternativeName>
            <fullName evidence="19">ADP-dependent NAD(P)HX dehydratase</fullName>
        </alternativeName>
    </domain>
    <domain>
        <recommendedName>
            <fullName evidence="19">NAD(P)H-hydrate epimerase</fullName>
            <ecNumber evidence="19">5.1.99.6</ecNumber>
        </recommendedName>
    </domain>
</protein>
<dbReference type="PROSITE" id="PS01050">
    <property type="entry name" value="YJEF_C_2"/>
    <property type="match status" value="1"/>
</dbReference>
<evidence type="ECO:0000256" key="5">
    <source>
        <dbReference type="ARBA" id="ARBA00022723"/>
    </source>
</evidence>
<comment type="caution">
    <text evidence="17">Lacks conserved residue(s) required for the propagation of feature annotation.</text>
</comment>
<dbReference type="InterPro" id="IPR029056">
    <property type="entry name" value="Ribokinase-like"/>
</dbReference>
<feature type="binding site" evidence="18">
    <location>
        <position position="158"/>
    </location>
    <ligand>
        <name>(6S)-NADPHX</name>
        <dbReference type="ChEBI" id="CHEBI:64076"/>
    </ligand>
</feature>
<evidence type="ECO:0000256" key="2">
    <source>
        <dbReference type="ARBA" id="ARBA00000909"/>
    </source>
</evidence>
<dbReference type="Pfam" id="PF01256">
    <property type="entry name" value="Carb_kinase"/>
    <property type="match status" value="1"/>
</dbReference>
<feature type="binding site" evidence="17">
    <location>
        <position position="442"/>
    </location>
    <ligand>
        <name>AMP</name>
        <dbReference type="ChEBI" id="CHEBI:456215"/>
    </ligand>
</feature>
<evidence type="ECO:0000256" key="15">
    <source>
        <dbReference type="ARBA" id="ARBA00048238"/>
    </source>
</evidence>
<dbReference type="Gene3D" id="3.40.1190.20">
    <property type="match status" value="1"/>
</dbReference>
<evidence type="ECO:0000256" key="7">
    <source>
        <dbReference type="ARBA" id="ARBA00022840"/>
    </source>
</evidence>
<comment type="function">
    <text evidence="14 19">Bifunctional enzyme that catalyzes the epimerization of the S- and R-forms of NAD(P)HX and the dehydration of the S-form of NAD(P)HX at the expense of ADP, which is converted to AMP. This allows the repair of both epimers of NAD(P)HX, a damaged form of NAD(P)H that is a result of enzymatic or heat-dependent hydration.</text>
</comment>
<feature type="binding site" evidence="17">
    <location>
        <position position="376"/>
    </location>
    <ligand>
        <name>(6S)-NADPHX</name>
        <dbReference type="ChEBI" id="CHEBI:64076"/>
    </ligand>
</feature>
<evidence type="ECO:0000256" key="18">
    <source>
        <dbReference type="HAMAP-Rule" id="MF_01966"/>
    </source>
</evidence>
<evidence type="ECO:0000256" key="8">
    <source>
        <dbReference type="ARBA" id="ARBA00022857"/>
    </source>
</evidence>
<dbReference type="SUPFAM" id="SSF64153">
    <property type="entry name" value="YjeF N-terminal domain-like"/>
    <property type="match status" value="1"/>
</dbReference>
<dbReference type="SUPFAM" id="SSF53613">
    <property type="entry name" value="Ribokinase-like"/>
    <property type="match status" value="1"/>
</dbReference>
<reference evidence="22 23" key="1">
    <citation type="submission" date="2024-09" db="EMBL/GenBank/DDBJ databases">
        <authorList>
            <person name="Sun Q."/>
            <person name="Mori K."/>
        </authorList>
    </citation>
    <scope>NUCLEOTIDE SEQUENCE [LARGE SCALE GENOMIC DNA]</scope>
    <source>
        <strain evidence="22 23">NCAIM B.02529</strain>
    </source>
</reference>
<dbReference type="HAMAP" id="MF_01965">
    <property type="entry name" value="NADHX_dehydratase"/>
    <property type="match status" value="1"/>
</dbReference>
<evidence type="ECO:0000256" key="9">
    <source>
        <dbReference type="ARBA" id="ARBA00022958"/>
    </source>
</evidence>
<dbReference type="Pfam" id="PF03853">
    <property type="entry name" value="YjeF_N"/>
    <property type="match status" value="1"/>
</dbReference>
<keyword evidence="10 17" id="KW-0520">NAD</keyword>
<dbReference type="PIRSF" id="PIRSF017184">
    <property type="entry name" value="Nnr"/>
    <property type="match status" value="1"/>
</dbReference>
<feature type="binding site" evidence="17">
    <location>
        <begin position="413"/>
        <end position="417"/>
    </location>
    <ligand>
        <name>AMP</name>
        <dbReference type="ChEBI" id="CHEBI:456215"/>
    </ligand>
</feature>
<dbReference type="PROSITE" id="PS51385">
    <property type="entry name" value="YJEF_N"/>
    <property type="match status" value="1"/>
</dbReference>
<evidence type="ECO:0000256" key="16">
    <source>
        <dbReference type="ARBA" id="ARBA00049209"/>
    </source>
</evidence>
<keyword evidence="12 17" id="KW-0456">Lyase</keyword>
<evidence type="ECO:0000256" key="6">
    <source>
        <dbReference type="ARBA" id="ARBA00022741"/>
    </source>
</evidence>
<keyword evidence="8 17" id="KW-0521">NADP</keyword>
<comment type="similarity">
    <text evidence="4 19">In the C-terminal section; belongs to the NnrD/CARKD family.</text>
</comment>
<accession>A0ABV6LN68</accession>
<keyword evidence="9 18" id="KW-0630">Potassium</keyword>
<dbReference type="EMBL" id="JBHLTP010000007">
    <property type="protein sequence ID" value="MFC0523708.1"/>
    <property type="molecule type" value="Genomic_DNA"/>
</dbReference>
<comment type="catalytic activity">
    <reaction evidence="1 18 19">
        <text>(6R)-NADHX = (6S)-NADHX</text>
        <dbReference type="Rhea" id="RHEA:32215"/>
        <dbReference type="ChEBI" id="CHEBI:64074"/>
        <dbReference type="ChEBI" id="CHEBI:64075"/>
        <dbReference type="EC" id="5.1.99.6"/>
    </reaction>
</comment>
<comment type="function">
    <text evidence="17">Catalyzes the dehydration of the S-form of NAD(P)HX at the expense of ADP, which is converted to AMP. Together with NAD(P)HX epimerase, which catalyzes the epimerization of the S- and R-forms, the enzyme allows the repair of both epimers of NAD(P)HX, a damaged form of NAD(P)H that is a result of enzymatic or heat-dependent hydration.</text>
</comment>
<evidence type="ECO:0000256" key="10">
    <source>
        <dbReference type="ARBA" id="ARBA00023027"/>
    </source>
</evidence>
<dbReference type="Proteomes" id="UP001589836">
    <property type="component" value="Unassembled WGS sequence"/>
</dbReference>
<comment type="catalytic activity">
    <reaction evidence="15 17 19">
        <text>(6S)-NADHX + ADP = AMP + phosphate + NADH + H(+)</text>
        <dbReference type="Rhea" id="RHEA:32223"/>
        <dbReference type="ChEBI" id="CHEBI:15378"/>
        <dbReference type="ChEBI" id="CHEBI:43474"/>
        <dbReference type="ChEBI" id="CHEBI:57945"/>
        <dbReference type="ChEBI" id="CHEBI:64074"/>
        <dbReference type="ChEBI" id="CHEBI:456215"/>
        <dbReference type="ChEBI" id="CHEBI:456216"/>
        <dbReference type="EC" id="4.2.1.136"/>
    </reaction>
</comment>
<comment type="cofactor">
    <cofactor evidence="17">
        <name>Mg(2+)</name>
        <dbReference type="ChEBI" id="CHEBI:18420"/>
    </cofactor>
</comment>
<comment type="catalytic activity">
    <reaction evidence="16 17 19">
        <text>(6S)-NADPHX + ADP = AMP + phosphate + NADPH + H(+)</text>
        <dbReference type="Rhea" id="RHEA:32235"/>
        <dbReference type="ChEBI" id="CHEBI:15378"/>
        <dbReference type="ChEBI" id="CHEBI:43474"/>
        <dbReference type="ChEBI" id="CHEBI:57783"/>
        <dbReference type="ChEBI" id="CHEBI:64076"/>
        <dbReference type="ChEBI" id="CHEBI:456215"/>
        <dbReference type="ChEBI" id="CHEBI:456216"/>
        <dbReference type="EC" id="4.2.1.136"/>
    </reaction>
</comment>
<feature type="binding site" evidence="17">
    <location>
        <position position="325"/>
    </location>
    <ligand>
        <name>(6S)-NADPHX</name>
        <dbReference type="ChEBI" id="CHEBI:64076"/>
    </ligand>
</feature>
<keyword evidence="13" id="KW-0511">Multifunctional enzyme</keyword>
<dbReference type="EC" id="4.2.1.136" evidence="19"/>
<feature type="binding site" evidence="17">
    <location>
        <position position="443"/>
    </location>
    <ligand>
        <name>(6S)-NADPHX</name>
        <dbReference type="ChEBI" id="CHEBI:64076"/>
    </ligand>
</feature>
<feature type="binding site" evidence="18">
    <location>
        <begin position="129"/>
        <end position="135"/>
    </location>
    <ligand>
        <name>(6S)-NADPHX</name>
        <dbReference type="ChEBI" id="CHEBI:64076"/>
    </ligand>
</feature>
<comment type="similarity">
    <text evidence="3 19">In the N-terminal section; belongs to the NnrE/AIBP family.</text>
</comment>
<comment type="subunit">
    <text evidence="17">Homotetramer.</text>
</comment>
<evidence type="ECO:0000259" key="21">
    <source>
        <dbReference type="PROSITE" id="PS51385"/>
    </source>
</evidence>
<dbReference type="InterPro" id="IPR017953">
    <property type="entry name" value="Carbohydrate_kinase_pred_CS"/>
</dbReference>
<comment type="function">
    <text evidence="18">Catalyzes the epimerization of the S- and R-forms of NAD(P)HX, a damaged form of NAD(P)H that is a result of enzymatic or heat-dependent hydration. This is a prerequisite for the S-specific NAD(P)H-hydrate dehydratase to allow the repair of both epimers of NAD(P)HX.</text>
</comment>
<keyword evidence="7 17" id="KW-0067">ATP-binding</keyword>
<keyword evidence="6 17" id="KW-0547">Nucleotide-binding</keyword>
<evidence type="ECO:0000256" key="3">
    <source>
        <dbReference type="ARBA" id="ARBA00006001"/>
    </source>
</evidence>
<dbReference type="CDD" id="cd01171">
    <property type="entry name" value="YXKO-related"/>
    <property type="match status" value="1"/>
</dbReference>
<dbReference type="InterPro" id="IPR030677">
    <property type="entry name" value="Nnr"/>
</dbReference>
<dbReference type="PROSITE" id="PS51383">
    <property type="entry name" value="YJEF_C_3"/>
    <property type="match status" value="1"/>
</dbReference>
<evidence type="ECO:0000256" key="17">
    <source>
        <dbReference type="HAMAP-Rule" id="MF_01965"/>
    </source>
</evidence>
<dbReference type="InterPro" id="IPR000631">
    <property type="entry name" value="CARKD"/>
</dbReference>
<dbReference type="Gene3D" id="3.40.50.10260">
    <property type="entry name" value="YjeF N-terminal domain"/>
    <property type="match status" value="1"/>
</dbReference>
<dbReference type="RefSeq" id="WP_377346882.1">
    <property type="nucleotide sequence ID" value="NZ_JBHLTP010000007.1"/>
</dbReference>
<comment type="cofactor">
    <cofactor evidence="18 19">
        <name>K(+)</name>
        <dbReference type="ChEBI" id="CHEBI:29103"/>
    </cofactor>
    <text evidence="18 19">Binds 1 potassium ion per subunit.</text>
</comment>
<evidence type="ECO:0000256" key="4">
    <source>
        <dbReference type="ARBA" id="ARBA00009524"/>
    </source>
</evidence>
<dbReference type="PANTHER" id="PTHR12592">
    <property type="entry name" value="ATP-DEPENDENT (S)-NAD(P)H-HYDRATE DEHYDRATASE FAMILY MEMBER"/>
    <property type="match status" value="1"/>
</dbReference>
<feature type="binding site" evidence="18">
    <location>
        <position position="125"/>
    </location>
    <ligand>
        <name>K(+)</name>
        <dbReference type="ChEBI" id="CHEBI:29103"/>
    </ligand>
</feature>
<dbReference type="NCBIfam" id="TIGR00197">
    <property type="entry name" value="yjeF_nterm"/>
    <property type="match status" value="1"/>
</dbReference>
<gene>
    <name evidence="17" type="primary">nnrD</name>
    <name evidence="18" type="synonym">nnrE</name>
    <name evidence="22" type="ORF">ACFFGV_09040</name>
</gene>
<comment type="similarity">
    <text evidence="17">Belongs to the NnrD/CARKD family.</text>
</comment>
<keyword evidence="11 18" id="KW-0413">Isomerase</keyword>
<evidence type="ECO:0000313" key="22">
    <source>
        <dbReference type="EMBL" id="MFC0523708.1"/>
    </source>
</evidence>
<proteinExistence type="inferred from homology"/>
<dbReference type="InterPro" id="IPR004443">
    <property type="entry name" value="YjeF_N_dom"/>
</dbReference>
<evidence type="ECO:0000259" key="20">
    <source>
        <dbReference type="PROSITE" id="PS51383"/>
    </source>
</evidence>
<keyword evidence="23" id="KW-1185">Reference proteome</keyword>
<evidence type="ECO:0000256" key="11">
    <source>
        <dbReference type="ARBA" id="ARBA00023235"/>
    </source>
</evidence>
<dbReference type="NCBIfam" id="TIGR00196">
    <property type="entry name" value="yjeF_cterm"/>
    <property type="match status" value="1"/>
</dbReference>
<feature type="domain" description="YjeF C-terminal" evidence="20">
    <location>
        <begin position="225"/>
        <end position="503"/>
    </location>
</feature>
<evidence type="ECO:0000256" key="12">
    <source>
        <dbReference type="ARBA" id="ARBA00023239"/>
    </source>
</evidence>
<evidence type="ECO:0000256" key="14">
    <source>
        <dbReference type="ARBA" id="ARBA00025153"/>
    </source>
</evidence>
<feature type="binding site" evidence="18">
    <location>
        <position position="161"/>
    </location>
    <ligand>
        <name>K(+)</name>
        <dbReference type="ChEBI" id="CHEBI:29103"/>
    </ligand>
</feature>
<evidence type="ECO:0000313" key="23">
    <source>
        <dbReference type="Proteomes" id="UP001589836"/>
    </source>
</evidence>
<name>A0ABV6LN68_9BACI</name>